<dbReference type="OrthoDB" id="97676at2157"/>
<gene>
    <name evidence="1" type="ORF">A3L10_00795</name>
</gene>
<reference evidence="1 2" key="1">
    <citation type="submission" date="2016-04" db="EMBL/GenBank/DDBJ databases">
        <title>Complete genome sequence of Thermococcus radiotolerans type strain EJ2.</title>
        <authorList>
            <person name="Oger P.M."/>
        </authorList>
    </citation>
    <scope>NUCLEOTIDE SEQUENCE [LARGE SCALE GENOMIC DNA]</scope>
    <source>
        <strain evidence="1 2">EJ2</strain>
    </source>
</reference>
<dbReference type="Pfam" id="PF03192">
    <property type="entry name" value="DUF257"/>
    <property type="match status" value="1"/>
</dbReference>
<sequence>MTANKAVEEAIESIGLLQPGEVVVVEYDSLAPVHLAASIALLDLSGERHIIVNDIFDQLHVIRAHLSIIGVDTGWMDEIPVIKFGGVLHTGNVIKRISVLKAASIWHREYLEALEASRGLKFVVTLGLEKLITVKTDIPSASMCRMCMASSMGSEDVIMMAFVNREMLPESALEDIRELASRVFELSFRDGRLVLRVVKSPALERYGSEFSVSASELVEYLKGRSGGK</sequence>
<protein>
    <submittedName>
        <fullName evidence="1">Uncharacterized protein</fullName>
    </submittedName>
</protein>
<dbReference type="KEGG" id="trl:A3L10_00795"/>
<dbReference type="RefSeq" id="WP_157726851.1">
    <property type="nucleotide sequence ID" value="NZ_CP015106.1"/>
</dbReference>
<dbReference type="AlphaFoldDB" id="A0A2Z2MUW8"/>
<organism evidence="1 2">
    <name type="scientific">Thermococcus radiotolerans</name>
    <dbReference type="NCBI Taxonomy" id="187880"/>
    <lineage>
        <taxon>Archaea</taxon>
        <taxon>Methanobacteriati</taxon>
        <taxon>Methanobacteriota</taxon>
        <taxon>Thermococci</taxon>
        <taxon>Thermococcales</taxon>
        <taxon>Thermococcaceae</taxon>
        <taxon>Thermococcus</taxon>
    </lineage>
</organism>
<name>A0A2Z2MUW8_9EURY</name>
<dbReference type="GeneID" id="33327340"/>
<dbReference type="Proteomes" id="UP000250085">
    <property type="component" value="Chromosome"/>
</dbReference>
<dbReference type="Gene3D" id="3.40.50.11570">
    <property type="entry name" value="Protein of unknown function DUF257"/>
    <property type="match status" value="1"/>
</dbReference>
<dbReference type="InterPro" id="IPR005489">
    <property type="entry name" value="DUF257"/>
</dbReference>
<evidence type="ECO:0000313" key="2">
    <source>
        <dbReference type="Proteomes" id="UP000250085"/>
    </source>
</evidence>
<keyword evidence="2" id="KW-1185">Reference proteome</keyword>
<dbReference type="EMBL" id="CP015106">
    <property type="protein sequence ID" value="ASJ13735.1"/>
    <property type="molecule type" value="Genomic_DNA"/>
</dbReference>
<evidence type="ECO:0000313" key="1">
    <source>
        <dbReference type="EMBL" id="ASJ13735.1"/>
    </source>
</evidence>
<proteinExistence type="predicted"/>
<accession>A0A2Z2MUW8</accession>